<evidence type="ECO:0000313" key="12">
    <source>
        <dbReference type="EMBL" id="KAA2261583.1"/>
    </source>
</evidence>
<evidence type="ECO:0000259" key="11">
    <source>
        <dbReference type="PROSITE" id="PS51910"/>
    </source>
</evidence>
<dbReference type="GO" id="GO:0008843">
    <property type="term" value="F:endochitinase activity"/>
    <property type="evidence" value="ECO:0007669"/>
    <property type="project" value="UniProtKB-EC"/>
</dbReference>
<dbReference type="InterPro" id="IPR017853">
    <property type="entry name" value="GH"/>
</dbReference>
<dbReference type="Gene3D" id="2.60.120.260">
    <property type="entry name" value="Galactose-binding domain-like"/>
    <property type="match status" value="1"/>
</dbReference>
<keyword evidence="8" id="KW-0326">Glycosidase</keyword>
<feature type="signal peptide" evidence="10">
    <location>
        <begin position="1"/>
        <end position="21"/>
    </location>
</feature>
<keyword evidence="13" id="KW-1185">Reference proteome</keyword>
<dbReference type="EMBL" id="VUOB01000027">
    <property type="protein sequence ID" value="KAA2261583.1"/>
    <property type="molecule type" value="Genomic_DNA"/>
</dbReference>
<evidence type="ECO:0000256" key="6">
    <source>
        <dbReference type="ARBA" id="ARBA00023024"/>
    </source>
</evidence>
<dbReference type="Pfam" id="PF00704">
    <property type="entry name" value="Glyco_hydro_18"/>
    <property type="match status" value="1"/>
</dbReference>
<evidence type="ECO:0000313" key="13">
    <source>
        <dbReference type="Proteomes" id="UP000323454"/>
    </source>
</evidence>
<feature type="chain" id="PRO_5038777316" description="chitinase" evidence="10">
    <location>
        <begin position="22"/>
        <end position="684"/>
    </location>
</feature>
<evidence type="ECO:0000256" key="2">
    <source>
        <dbReference type="ARBA" id="ARBA00012729"/>
    </source>
</evidence>
<evidence type="ECO:0000256" key="9">
    <source>
        <dbReference type="ARBA" id="ARBA00023326"/>
    </source>
</evidence>
<dbReference type="SUPFAM" id="SSF51445">
    <property type="entry name" value="(Trans)glycosidases"/>
    <property type="match status" value="1"/>
</dbReference>
<dbReference type="AlphaFoldDB" id="A0A5B2XE11"/>
<name>A0A5B2XE11_9PSEU</name>
<dbReference type="InterPro" id="IPR008979">
    <property type="entry name" value="Galactose-bd-like_sf"/>
</dbReference>
<dbReference type="InterPro" id="IPR003305">
    <property type="entry name" value="CenC_carb-bd"/>
</dbReference>
<keyword evidence="3" id="KW-0147">Chitin-binding</keyword>
<gene>
    <name evidence="12" type="ORF">F0L68_16010</name>
</gene>
<dbReference type="InterPro" id="IPR052750">
    <property type="entry name" value="GH18_Chitinase"/>
</dbReference>
<evidence type="ECO:0000256" key="5">
    <source>
        <dbReference type="ARBA" id="ARBA00022801"/>
    </source>
</evidence>
<comment type="catalytic activity">
    <reaction evidence="1">
        <text>Random endo-hydrolysis of N-acetyl-beta-D-glucosaminide (1-&gt;4)-beta-linkages in chitin and chitodextrins.</text>
        <dbReference type="EC" id="3.2.1.14"/>
    </reaction>
</comment>
<keyword evidence="7" id="KW-0119">Carbohydrate metabolism</keyword>
<dbReference type="Pfam" id="PF02018">
    <property type="entry name" value="CBM_4_9"/>
    <property type="match status" value="1"/>
</dbReference>
<evidence type="ECO:0000256" key="4">
    <source>
        <dbReference type="ARBA" id="ARBA00022729"/>
    </source>
</evidence>
<keyword evidence="9" id="KW-0624">Polysaccharide degradation</keyword>
<dbReference type="PROSITE" id="PS51910">
    <property type="entry name" value="GH18_2"/>
    <property type="match status" value="1"/>
</dbReference>
<dbReference type="GO" id="GO:0006032">
    <property type="term" value="P:chitin catabolic process"/>
    <property type="evidence" value="ECO:0007669"/>
    <property type="project" value="UniProtKB-KW"/>
</dbReference>
<dbReference type="Gene3D" id="3.20.20.80">
    <property type="entry name" value="Glycosidases"/>
    <property type="match status" value="1"/>
</dbReference>
<comment type="caution">
    <text evidence="12">The sequence shown here is derived from an EMBL/GenBank/DDBJ whole genome shotgun (WGS) entry which is preliminary data.</text>
</comment>
<dbReference type="PANTHER" id="PTHR42976">
    <property type="entry name" value="BIFUNCTIONAL CHITINASE/LYSOZYME-RELATED"/>
    <property type="match status" value="1"/>
</dbReference>
<feature type="domain" description="GH18" evidence="11">
    <location>
        <begin position="40"/>
        <end position="347"/>
    </location>
</feature>
<keyword evidence="6" id="KW-0146">Chitin degradation</keyword>
<evidence type="ECO:0000256" key="7">
    <source>
        <dbReference type="ARBA" id="ARBA00023277"/>
    </source>
</evidence>
<dbReference type="CDD" id="cd06543">
    <property type="entry name" value="GH18_PF-ChiA-like"/>
    <property type="match status" value="1"/>
</dbReference>
<dbReference type="Proteomes" id="UP000323454">
    <property type="component" value="Unassembled WGS sequence"/>
</dbReference>
<dbReference type="RefSeq" id="WP_149850378.1">
    <property type="nucleotide sequence ID" value="NZ_VUOB01000027.1"/>
</dbReference>
<dbReference type="EC" id="3.2.1.14" evidence="2"/>
<dbReference type="InterPro" id="IPR001223">
    <property type="entry name" value="Glyco_hydro18_cat"/>
</dbReference>
<dbReference type="SUPFAM" id="SSF49785">
    <property type="entry name" value="Galactose-binding domain-like"/>
    <property type="match status" value="1"/>
</dbReference>
<dbReference type="PANTHER" id="PTHR42976:SF1">
    <property type="entry name" value="GH18 DOMAIN-CONTAINING PROTEIN-RELATED"/>
    <property type="match status" value="1"/>
</dbReference>
<dbReference type="GO" id="GO:0000272">
    <property type="term" value="P:polysaccharide catabolic process"/>
    <property type="evidence" value="ECO:0007669"/>
    <property type="project" value="UniProtKB-KW"/>
</dbReference>
<dbReference type="OrthoDB" id="99456at2"/>
<evidence type="ECO:0000256" key="10">
    <source>
        <dbReference type="SAM" id="SignalP"/>
    </source>
</evidence>
<dbReference type="GO" id="GO:0008061">
    <property type="term" value="F:chitin binding"/>
    <property type="evidence" value="ECO:0007669"/>
    <property type="project" value="UniProtKB-KW"/>
</dbReference>
<reference evidence="12 13" key="1">
    <citation type="submission" date="2019-09" db="EMBL/GenBank/DDBJ databases">
        <title>Goodfellowia gen. nov., a new genus of the Pseudonocardineae related to Actinoalloteichus, containing Goodfellowia coeruleoviolacea gen. nov., comb. nov. gen. nov., comb. nov.</title>
        <authorList>
            <person name="Labeda D."/>
        </authorList>
    </citation>
    <scope>NUCLEOTIDE SEQUENCE [LARGE SCALE GENOMIC DNA]</scope>
    <source>
        <strain evidence="12 13">AN110305</strain>
    </source>
</reference>
<sequence length="684" mass="68918">MRLPKSLLAVLTLLTTGVATAGLTVTGAATAQAATPLPTHVFAPYFEAWTGDSPATLAQQSGAKYLTMAFIQAATKGSCTVYWNGDSSLPIASSSFGNDINTIRSNGGDVIPSFGGYTADNTGTEIADSCTDVNQIAAAYEKAITTYDVSRLDFDIEDNSLTNSGGIDRRNKAMKIVEDWAAGNGRSVQFSYTLPTNTSGLADSGLAVLRSAVSNNARVDVVNMMTFDYYDGSTHNMAADTQTSAQGLYDQLAGLYPGKSPAQLWGSIGITEMIGIDDFGAAETFTTADATTVYNWAVSKGINELSFWALQRDNGSCPGTKGSDSCSGVAQSTWQFSQTFEPFTNGSTPTNDFSVSLGAGSGTVNAGASTTVAVNTAVTTGTAQTVNLTVAGAPSGVTATVSPTSVTAGGSATLTLAAASSVPSGTYPITVTGKAGATSHSASYSLTVKGSTPTNDFSVTLSPTTGAVNAGASTTSTVRTAVTSGTAQTVTLTTSGAPAGVTASVSPTSVTAGGSATLTLNAAATTASGTYAVIVTGTAGSTTHSATFSLTVIGSTPPGTVTNGGFESGSLSPWTGQPGDVVVSSPAHSGGHAVQVTPTSSQTGEVDQTVTLAPNHSYTLTAWVQGNYAYVGVSGGASASGWTSSTGWAQLTVPFTTGSSGTVTVYAHGWYAQGNVYADDFDIK</sequence>
<proteinExistence type="predicted"/>
<keyword evidence="4 10" id="KW-0732">Signal</keyword>
<evidence type="ECO:0000256" key="3">
    <source>
        <dbReference type="ARBA" id="ARBA00022669"/>
    </source>
</evidence>
<dbReference type="FunFam" id="3.20.20.80:FF:000118">
    <property type="entry name" value="Probable bifunctional chitinase/lysozyme"/>
    <property type="match status" value="1"/>
</dbReference>
<keyword evidence="5" id="KW-0378">Hydrolase</keyword>
<accession>A0A5B2XE11</accession>
<evidence type="ECO:0000256" key="8">
    <source>
        <dbReference type="ARBA" id="ARBA00023295"/>
    </source>
</evidence>
<organism evidence="12 13">
    <name type="scientific">Solihabitans fulvus</name>
    <dbReference type="NCBI Taxonomy" id="1892852"/>
    <lineage>
        <taxon>Bacteria</taxon>
        <taxon>Bacillati</taxon>
        <taxon>Actinomycetota</taxon>
        <taxon>Actinomycetes</taxon>
        <taxon>Pseudonocardiales</taxon>
        <taxon>Pseudonocardiaceae</taxon>
        <taxon>Solihabitans</taxon>
    </lineage>
</organism>
<protein>
    <recommendedName>
        <fullName evidence="2">chitinase</fullName>
        <ecNumber evidence="2">3.2.1.14</ecNumber>
    </recommendedName>
</protein>
<reference evidence="12 13" key="2">
    <citation type="submission" date="2019-09" db="EMBL/GenBank/DDBJ databases">
        <authorList>
            <person name="Jin C."/>
        </authorList>
    </citation>
    <scope>NUCLEOTIDE SEQUENCE [LARGE SCALE GENOMIC DNA]</scope>
    <source>
        <strain evidence="12 13">AN110305</strain>
    </source>
</reference>
<evidence type="ECO:0000256" key="1">
    <source>
        <dbReference type="ARBA" id="ARBA00000822"/>
    </source>
</evidence>